<evidence type="ECO:0000256" key="10">
    <source>
        <dbReference type="PROSITE-ProRule" id="PRU00560"/>
    </source>
</evidence>
<evidence type="ECO:0000256" key="2">
    <source>
        <dbReference type="ARBA" id="ARBA00022741"/>
    </source>
</evidence>
<evidence type="ECO:0000259" key="11">
    <source>
        <dbReference type="PROSITE" id="PS51198"/>
    </source>
</evidence>
<dbReference type="GO" id="GO:0005524">
    <property type="term" value="F:ATP binding"/>
    <property type="evidence" value="ECO:0007669"/>
    <property type="project" value="UniProtKB-UniRule"/>
</dbReference>
<organism evidence="13 14">
    <name type="scientific">Candidatus Agrococcus pullicola</name>
    <dbReference type="NCBI Taxonomy" id="2838429"/>
    <lineage>
        <taxon>Bacteria</taxon>
        <taxon>Bacillati</taxon>
        <taxon>Actinomycetota</taxon>
        <taxon>Actinomycetes</taxon>
        <taxon>Micrococcales</taxon>
        <taxon>Microbacteriaceae</taxon>
        <taxon>Agrococcus</taxon>
    </lineage>
</organism>
<comment type="similarity">
    <text evidence="1">Belongs to the helicase family. UvrD subfamily.</text>
</comment>
<dbReference type="EC" id="5.6.2.4" evidence="8"/>
<dbReference type="CDD" id="cd18807">
    <property type="entry name" value="SF1_C_UvrD"/>
    <property type="match status" value="1"/>
</dbReference>
<feature type="binding site" evidence="10">
    <location>
        <begin position="29"/>
        <end position="36"/>
    </location>
    <ligand>
        <name>ATP</name>
        <dbReference type="ChEBI" id="CHEBI:30616"/>
    </ligand>
</feature>
<reference evidence="13" key="1">
    <citation type="journal article" date="2021" name="PeerJ">
        <title>Extensive microbial diversity within the chicken gut microbiome revealed by metagenomics and culture.</title>
        <authorList>
            <person name="Gilroy R."/>
            <person name="Ravi A."/>
            <person name="Getino M."/>
            <person name="Pursley I."/>
            <person name="Horton D.L."/>
            <person name="Alikhan N.F."/>
            <person name="Baker D."/>
            <person name="Gharbi K."/>
            <person name="Hall N."/>
            <person name="Watson M."/>
            <person name="Adriaenssens E.M."/>
            <person name="Foster-Nyarko E."/>
            <person name="Jarju S."/>
            <person name="Secka A."/>
            <person name="Antonio M."/>
            <person name="Oren A."/>
            <person name="Chaudhuri R.R."/>
            <person name="La Ragione R."/>
            <person name="Hildebrand F."/>
            <person name="Pallen M.J."/>
        </authorList>
    </citation>
    <scope>NUCLEOTIDE SEQUENCE</scope>
    <source>
        <strain evidence="13">ChiGjej1B1-98</strain>
    </source>
</reference>
<protein>
    <recommendedName>
        <fullName evidence="8">DNA 3'-5' helicase</fullName>
        <ecNumber evidence="8">5.6.2.4</ecNumber>
    </recommendedName>
</protein>
<dbReference type="Pfam" id="PF13361">
    <property type="entry name" value="UvrD_C"/>
    <property type="match status" value="2"/>
</dbReference>
<dbReference type="PROSITE" id="PS51217">
    <property type="entry name" value="UVRD_HELICASE_CTER"/>
    <property type="match status" value="1"/>
</dbReference>
<evidence type="ECO:0000313" key="13">
    <source>
        <dbReference type="EMBL" id="HIY66421.1"/>
    </source>
</evidence>
<dbReference type="GO" id="GO:0005829">
    <property type="term" value="C:cytosol"/>
    <property type="evidence" value="ECO:0007669"/>
    <property type="project" value="TreeGrafter"/>
</dbReference>
<dbReference type="EMBL" id="DXDC01000275">
    <property type="protein sequence ID" value="HIY66421.1"/>
    <property type="molecule type" value="Genomic_DNA"/>
</dbReference>
<dbReference type="InterPro" id="IPR000212">
    <property type="entry name" value="DNA_helicase_UvrD/REP"/>
</dbReference>
<evidence type="ECO:0000256" key="3">
    <source>
        <dbReference type="ARBA" id="ARBA00022801"/>
    </source>
</evidence>
<evidence type="ECO:0000256" key="1">
    <source>
        <dbReference type="ARBA" id="ARBA00009922"/>
    </source>
</evidence>
<evidence type="ECO:0000259" key="12">
    <source>
        <dbReference type="PROSITE" id="PS51217"/>
    </source>
</evidence>
<dbReference type="InterPro" id="IPR014017">
    <property type="entry name" value="DNA_helicase_UvrD-like_C"/>
</dbReference>
<gene>
    <name evidence="13" type="ORF">H9830_09120</name>
</gene>
<comment type="catalytic activity">
    <reaction evidence="9">
        <text>ATP + H2O = ADP + phosphate + H(+)</text>
        <dbReference type="Rhea" id="RHEA:13065"/>
        <dbReference type="ChEBI" id="CHEBI:15377"/>
        <dbReference type="ChEBI" id="CHEBI:15378"/>
        <dbReference type="ChEBI" id="CHEBI:30616"/>
        <dbReference type="ChEBI" id="CHEBI:43474"/>
        <dbReference type="ChEBI" id="CHEBI:456216"/>
        <dbReference type="EC" id="5.6.2.4"/>
    </reaction>
</comment>
<dbReference type="PANTHER" id="PTHR11070:SF69">
    <property type="entry name" value="ATP-DEPENDENT DNA HELICASE UVRD2"/>
    <property type="match status" value="1"/>
</dbReference>
<dbReference type="InterPro" id="IPR027417">
    <property type="entry name" value="P-loop_NTPase"/>
</dbReference>
<dbReference type="Gene3D" id="3.40.50.300">
    <property type="entry name" value="P-loop containing nucleotide triphosphate hydrolases"/>
    <property type="match status" value="3"/>
</dbReference>
<keyword evidence="3 10" id="KW-0378">Hydrolase</keyword>
<dbReference type="InterPro" id="IPR014016">
    <property type="entry name" value="UvrD-like_ATP-bd"/>
</dbReference>
<feature type="domain" description="UvrD-like helicase C-terminal" evidence="12">
    <location>
        <begin position="286"/>
        <end position="526"/>
    </location>
</feature>
<keyword evidence="6" id="KW-0413">Isomerase</keyword>
<accession>A0A9D2C8Q8</accession>
<reference evidence="13" key="2">
    <citation type="submission" date="2021-04" db="EMBL/GenBank/DDBJ databases">
        <authorList>
            <person name="Gilroy R."/>
        </authorList>
    </citation>
    <scope>NUCLEOTIDE SEQUENCE</scope>
    <source>
        <strain evidence="13">ChiGjej1B1-98</strain>
    </source>
</reference>
<dbReference type="GO" id="GO:0000725">
    <property type="term" value="P:recombinational repair"/>
    <property type="evidence" value="ECO:0007669"/>
    <property type="project" value="TreeGrafter"/>
</dbReference>
<dbReference type="InterPro" id="IPR013986">
    <property type="entry name" value="DExx_box_DNA_helicase_dom_sf"/>
</dbReference>
<keyword evidence="5 10" id="KW-0067">ATP-binding</keyword>
<dbReference type="CDD" id="cd17932">
    <property type="entry name" value="DEXQc_UvrD"/>
    <property type="match status" value="1"/>
</dbReference>
<comment type="catalytic activity">
    <reaction evidence="7">
        <text>Couples ATP hydrolysis with the unwinding of duplex DNA by translocating in the 3'-5' direction.</text>
        <dbReference type="EC" id="5.6.2.4"/>
    </reaction>
</comment>
<name>A0A9D2C8Q8_9MICO</name>
<proteinExistence type="inferred from homology"/>
<dbReference type="PROSITE" id="PS51198">
    <property type="entry name" value="UVRD_HELICASE_ATP_BIND"/>
    <property type="match status" value="1"/>
</dbReference>
<evidence type="ECO:0000256" key="8">
    <source>
        <dbReference type="ARBA" id="ARBA00034808"/>
    </source>
</evidence>
<dbReference type="PANTHER" id="PTHR11070">
    <property type="entry name" value="UVRD / RECB / PCRA DNA HELICASE FAMILY MEMBER"/>
    <property type="match status" value="1"/>
</dbReference>
<sequence>MHPEHLLDGLDDRQREAAEALHGPVCILAGAGTGKTRAITHRIAYGVATGAYDPARVMALTFTTKAAGEMRSRLAALGAGAVQTRTFHSAALSQLSYFWPRTLGTPTPELIRAKVPLIADAAAQLGERFDTATLRDLAGDIEWRKSRALTVEQYAAQAGERALAERLGVDRVVDLHGAYERIKDDRRQMDFEDVLLATAGMIAREPDVAQWVREQYRHFTVDEYQDASPAQTNLLELWLGRRVDVCVVGDPNQTIYSFAGADRASLSRFQSDHPGTRVVQLVRNYRSQSRVLDAANALTHGSDRAPLEATHPAGEPVRLEEAETDAAEGARIAERIRELLARGAAPADIAVLVRFHAQGAPIVQAVRAEGIGIVTEGSAPFFELQVVRKLILAFRAAPAEDRPLFQQVVDLARDAGWSSNPPPGRGEEREQWDAVQSIVNMAEEAGEGTTLAAFAQSLTQMAEAEQQPRVDAVTLATLHAAKGLEWKHVVIAGLSEGILPISYATSEAAVAEERRLFYVGVTRARTSLTLTRSLSSGGSPRKASRFLAPLQDALEPVPKRAVRR</sequence>
<evidence type="ECO:0000256" key="9">
    <source>
        <dbReference type="ARBA" id="ARBA00048988"/>
    </source>
</evidence>
<dbReference type="GO" id="GO:0016787">
    <property type="term" value="F:hydrolase activity"/>
    <property type="evidence" value="ECO:0007669"/>
    <property type="project" value="UniProtKB-UniRule"/>
</dbReference>
<comment type="caution">
    <text evidence="13">The sequence shown here is derived from an EMBL/GenBank/DDBJ whole genome shotgun (WGS) entry which is preliminary data.</text>
</comment>
<dbReference type="Pfam" id="PF00580">
    <property type="entry name" value="UvrD-helicase"/>
    <property type="match status" value="1"/>
</dbReference>
<feature type="domain" description="UvrD-like helicase ATP-binding" evidence="11">
    <location>
        <begin position="8"/>
        <end position="288"/>
    </location>
</feature>
<evidence type="ECO:0000313" key="14">
    <source>
        <dbReference type="Proteomes" id="UP000824005"/>
    </source>
</evidence>
<dbReference type="Gene3D" id="1.10.10.160">
    <property type="match status" value="1"/>
</dbReference>
<dbReference type="Proteomes" id="UP000824005">
    <property type="component" value="Unassembled WGS sequence"/>
</dbReference>
<keyword evidence="4 10" id="KW-0347">Helicase</keyword>
<dbReference type="AlphaFoldDB" id="A0A9D2C8Q8"/>
<dbReference type="SUPFAM" id="SSF52540">
    <property type="entry name" value="P-loop containing nucleoside triphosphate hydrolases"/>
    <property type="match status" value="1"/>
</dbReference>
<evidence type="ECO:0000256" key="4">
    <source>
        <dbReference type="ARBA" id="ARBA00022806"/>
    </source>
</evidence>
<dbReference type="GO" id="GO:0003677">
    <property type="term" value="F:DNA binding"/>
    <property type="evidence" value="ECO:0007669"/>
    <property type="project" value="InterPro"/>
</dbReference>
<dbReference type="Gene3D" id="1.10.486.10">
    <property type="entry name" value="PCRA, domain 4"/>
    <property type="match status" value="2"/>
</dbReference>
<evidence type="ECO:0000256" key="7">
    <source>
        <dbReference type="ARBA" id="ARBA00034617"/>
    </source>
</evidence>
<evidence type="ECO:0000256" key="6">
    <source>
        <dbReference type="ARBA" id="ARBA00023235"/>
    </source>
</evidence>
<evidence type="ECO:0000256" key="5">
    <source>
        <dbReference type="ARBA" id="ARBA00022840"/>
    </source>
</evidence>
<dbReference type="GO" id="GO:0033202">
    <property type="term" value="C:DNA helicase complex"/>
    <property type="evidence" value="ECO:0007669"/>
    <property type="project" value="TreeGrafter"/>
</dbReference>
<keyword evidence="2 10" id="KW-0547">Nucleotide-binding</keyword>
<dbReference type="GO" id="GO:0043138">
    <property type="term" value="F:3'-5' DNA helicase activity"/>
    <property type="evidence" value="ECO:0007669"/>
    <property type="project" value="UniProtKB-EC"/>
</dbReference>